<keyword evidence="3" id="KW-0813">Transport</keyword>
<dbReference type="GO" id="GO:0030288">
    <property type="term" value="C:outer membrane-bounded periplasmic space"/>
    <property type="evidence" value="ECO:0007669"/>
    <property type="project" value="UniProtKB-ARBA"/>
</dbReference>
<keyword evidence="8" id="KW-1185">Reference proteome</keyword>
<dbReference type="EMBL" id="PXYK01000031">
    <property type="protein sequence ID" value="PSJ54217.1"/>
    <property type="molecule type" value="Genomic_DNA"/>
</dbReference>
<dbReference type="InterPro" id="IPR030678">
    <property type="entry name" value="Peptide/Ni-bd"/>
</dbReference>
<evidence type="ECO:0000256" key="5">
    <source>
        <dbReference type="SAM" id="SignalP"/>
    </source>
</evidence>
<dbReference type="PANTHER" id="PTHR30290">
    <property type="entry name" value="PERIPLASMIC BINDING COMPONENT OF ABC TRANSPORTER"/>
    <property type="match status" value="1"/>
</dbReference>
<comment type="caution">
    <text evidence="7">The sequence shown here is derived from an EMBL/GenBank/DDBJ whole genome shotgun (WGS) entry which is preliminary data.</text>
</comment>
<evidence type="ECO:0000256" key="4">
    <source>
        <dbReference type="ARBA" id="ARBA00022729"/>
    </source>
</evidence>
<protein>
    <submittedName>
        <fullName evidence="7">Peptide ABC transporter</fullName>
    </submittedName>
</protein>
<dbReference type="CDD" id="cd08513">
    <property type="entry name" value="PBP2_thermophilic_Hb8_like"/>
    <property type="match status" value="1"/>
</dbReference>
<dbReference type="InterPro" id="IPR000914">
    <property type="entry name" value="SBP_5_dom"/>
</dbReference>
<dbReference type="PANTHER" id="PTHR30290:SF65">
    <property type="entry name" value="MONOACYL PHOSPHATIDYLINOSITOL TETRAMANNOSIDE-BINDING PROTEIN LPQW-RELATED"/>
    <property type="match status" value="1"/>
</dbReference>
<accession>A0A2P7RVG5</accession>
<dbReference type="InterPro" id="IPR039424">
    <property type="entry name" value="SBP_5"/>
</dbReference>
<evidence type="ECO:0000256" key="2">
    <source>
        <dbReference type="ARBA" id="ARBA00005695"/>
    </source>
</evidence>
<comment type="similarity">
    <text evidence="2">Belongs to the bacterial solute-binding protein 5 family.</text>
</comment>
<feature type="chain" id="PRO_5015154659" evidence="5">
    <location>
        <begin position="25"/>
        <end position="568"/>
    </location>
</feature>
<dbReference type="OrthoDB" id="9803988at2"/>
<evidence type="ECO:0000256" key="3">
    <source>
        <dbReference type="ARBA" id="ARBA00022448"/>
    </source>
</evidence>
<dbReference type="Gene3D" id="3.10.105.10">
    <property type="entry name" value="Dipeptide-binding Protein, Domain 3"/>
    <property type="match status" value="1"/>
</dbReference>
<feature type="signal peptide" evidence="5">
    <location>
        <begin position="1"/>
        <end position="24"/>
    </location>
</feature>
<feature type="domain" description="Solute-binding protein family 5" evidence="6">
    <location>
        <begin position="73"/>
        <end position="472"/>
    </location>
</feature>
<dbReference type="GO" id="GO:1904680">
    <property type="term" value="F:peptide transmembrane transporter activity"/>
    <property type="evidence" value="ECO:0007669"/>
    <property type="project" value="TreeGrafter"/>
</dbReference>
<reference evidence="7 8" key="1">
    <citation type="submission" date="2018-03" db="EMBL/GenBank/DDBJ databases">
        <title>The draft genome of Mesorhizobium sp. 6GN-30.</title>
        <authorList>
            <person name="Liu L."/>
            <person name="Li L."/>
            <person name="Wang T."/>
            <person name="Zhang X."/>
            <person name="Liang L."/>
        </authorList>
    </citation>
    <scope>NUCLEOTIDE SEQUENCE [LARGE SCALE GENOMIC DNA]</scope>
    <source>
        <strain evidence="7 8">6GN30</strain>
    </source>
</reference>
<dbReference type="Pfam" id="PF00496">
    <property type="entry name" value="SBP_bac_5"/>
    <property type="match status" value="1"/>
</dbReference>
<keyword evidence="4 5" id="KW-0732">Signal</keyword>
<dbReference type="PIRSF" id="PIRSF002741">
    <property type="entry name" value="MppA"/>
    <property type="match status" value="1"/>
</dbReference>
<comment type="subcellular location">
    <subcellularLocation>
        <location evidence="1">Periplasm</location>
    </subcellularLocation>
</comment>
<name>A0A2P7RVG5_9HYPH</name>
<dbReference type="Proteomes" id="UP000241229">
    <property type="component" value="Unassembled WGS sequence"/>
</dbReference>
<dbReference type="AlphaFoldDB" id="A0A2P7RVG5"/>
<dbReference type="RefSeq" id="WP_106774906.1">
    <property type="nucleotide sequence ID" value="NZ_PXYK01000031.1"/>
</dbReference>
<evidence type="ECO:0000313" key="7">
    <source>
        <dbReference type="EMBL" id="PSJ54217.1"/>
    </source>
</evidence>
<dbReference type="SUPFAM" id="SSF53850">
    <property type="entry name" value="Periplasmic binding protein-like II"/>
    <property type="match status" value="1"/>
</dbReference>
<dbReference type="GO" id="GO:0043190">
    <property type="term" value="C:ATP-binding cassette (ABC) transporter complex"/>
    <property type="evidence" value="ECO:0007669"/>
    <property type="project" value="InterPro"/>
</dbReference>
<organism evidence="7 8">
    <name type="scientific">Kumtagia ephedrae</name>
    <dbReference type="NCBI Taxonomy" id="2116701"/>
    <lineage>
        <taxon>Bacteria</taxon>
        <taxon>Pseudomonadati</taxon>
        <taxon>Pseudomonadota</taxon>
        <taxon>Alphaproteobacteria</taxon>
        <taxon>Hyphomicrobiales</taxon>
        <taxon>Phyllobacteriaceae</taxon>
        <taxon>Kumtagia</taxon>
    </lineage>
</organism>
<evidence type="ECO:0000313" key="8">
    <source>
        <dbReference type="Proteomes" id="UP000241229"/>
    </source>
</evidence>
<evidence type="ECO:0000259" key="6">
    <source>
        <dbReference type="Pfam" id="PF00496"/>
    </source>
</evidence>
<gene>
    <name evidence="7" type="ORF">C7I84_24820</name>
</gene>
<evidence type="ECO:0000256" key="1">
    <source>
        <dbReference type="ARBA" id="ARBA00004418"/>
    </source>
</evidence>
<dbReference type="FunFam" id="3.10.105.10:FF:000006">
    <property type="entry name" value="Peptide ABC transporter substrate-binding protein"/>
    <property type="match status" value="1"/>
</dbReference>
<sequence>MKRLIAILAQAATIAVVSAGAAHADRGSDGHLNILYWQAVSILNPFLSGGNKDVHGASLVIEPLASYDEAGNIVPALAAEIPTPANGGVAKDLKSITWKIKPDLKWSDGTPFTAHDVVFTAQYCMHPDGGCQQAAKFTDVEKVEAVDDLTVKVTFSVTKPFPYGPFVGSESPIIQKAQFQGCLGPKAPECTEQNFHPIGTGPFAVTEFRANDVVSLKANPQYRDPAKPAFATVTLKGGGDAASAARAVLETGEFDYAWSLLVEPEILEQMVAAGRGTLATAFGPSVEYIEVNLSDPSPAKGALRSTREGGPHPFLTDPAVRRALSMAIDRQAIVEVGYGPAGKPTCNLLSAPEIYASTANDWCLKQDIDGANRLLDEAGWVRGSDGVRAKDGVRLSLLYQTATNSVRQGTQALVKDMWSQIGMETELRNVDAAVFFGGDPGSPDTAHKFYADVQMYTNNFPGTDPERYLSYWHCDEIPTPANNWLGNNMQRFCSDEYDALVAEMAQTADLAARAETAKRMNDVLVGQGIIIPLVHRGSMSAHSLTLEGVRMNAWDSELWNAADWTRRK</sequence>
<proteinExistence type="inferred from homology"/>
<dbReference type="Gene3D" id="3.40.190.10">
    <property type="entry name" value="Periplasmic binding protein-like II"/>
    <property type="match status" value="1"/>
</dbReference>
<dbReference type="GO" id="GO:0015833">
    <property type="term" value="P:peptide transport"/>
    <property type="evidence" value="ECO:0007669"/>
    <property type="project" value="TreeGrafter"/>
</dbReference>